<evidence type="ECO:0000256" key="1">
    <source>
        <dbReference type="SAM" id="Phobius"/>
    </source>
</evidence>
<keyword evidence="1" id="KW-0812">Transmembrane</keyword>
<keyword evidence="1" id="KW-0472">Membrane</keyword>
<protein>
    <recommendedName>
        <fullName evidence="4">DUF2269 family protein</fullName>
    </recommendedName>
</protein>
<feature type="transmembrane region" description="Helical" evidence="1">
    <location>
        <begin position="44"/>
        <end position="64"/>
    </location>
</feature>
<evidence type="ECO:0008006" key="4">
    <source>
        <dbReference type="Google" id="ProtNLM"/>
    </source>
</evidence>
<feature type="transmembrane region" description="Helical" evidence="1">
    <location>
        <begin position="111"/>
        <end position="130"/>
    </location>
</feature>
<feature type="transmembrane region" description="Helical" evidence="1">
    <location>
        <begin position="76"/>
        <end position="99"/>
    </location>
</feature>
<dbReference type="Proteomes" id="UP000727993">
    <property type="component" value="Unassembled WGS sequence"/>
</dbReference>
<organism evidence="2 3">
    <name type="scientific">Candidatus Neomicrothrix subdominans</name>
    <dbReference type="NCBI Taxonomy" id="2954438"/>
    <lineage>
        <taxon>Bacteria</taxon>
        <taxon>Bacillati</taxon>
        <taxon>Actinomycetota</taxon>
        <taxon>Acidimicrobiia</taxon>
        <taxon>Acidimicrobiales</taxon>
        <taxon>Microthrixaceae</taxon>
        <taxon>Candidatus Neomicrothrix</taxon>
    </lineage>
</organism>
<evidence type="ECO:0000313" key="2">
    <source>
        <dbReference type="EMBL" id="MBK9298982.1"/>
    </source>
</evidence>
<proteinExistence type="predicted"/>
<comment type="caution">
    <text evidence="2">The sequence shown here is derived from an EMBL/GenBank/DDBJ whole genome shotgun (WGS) entry which is preliminary data.</text>
</comment>
<gene>
    <name evidence="2" type="ORF">IPN02_19585</name>
</gene>
<evidence type="ECO:0000313" key="3">
    <source>
        <dbReference type="Proteomes" id="UP000727993"/>
    </source>
</evidence>
<keyword evidence="1" id="KW-1133">Transmembrane helix</keyword>
<dbReference type="AlphaFoldDB" id="A0A936NEP3"/>
<accession>A0A936NEP3</accession>
<feature type="transmembrane region" description="Helical" evidence="1">
    <location>
        <begin position="12"/>
        <end position="32"/>
    </location>
</feature>
<sequence length="133" mass="14203">MGIGSTGYNILNILHILTAVVAFGPLFMYQSLQRAGATAQIAKLHLYMVIPSMVLLWVFGMGMVGMSDEAIQMSDVWISGGLGVWLVALVVSVVLVRPALTETGDSAKSKLAAGTGVCHLMLVIALYFMVFKP</sequence>
<dbReference type="EMBL" id="JADJZA010000011">
    <property type="protein sequence ID" value="MBK9298982.1"/>
    <property type="molecule type" value="Genomic_DNA"/>
</dbReference>
<name>A0A936NEP3_9ACTN</name>
<reference evidence="2 3" key="1">
    <citation type="submission" date="2020-10" db="EMBL/GenBank/DDBJ databases">
        <title>Connecting structure to function with the recovery of over 1000 high-quality activated sludge metagenome-assembled genomes encoding full-length rRNA genes using long-read sequencing.</title>
        <authorList>
            <person name="Singleton C.M."/>
            <person name="Petriglieri F."/>
            <person name="Kristensen J.M."/>
            <person name="Kirkegaard R.H."/>
            <person name="Michaelsen T.Y."/>
            <person name="Andersen M.H."/>
            <person name="Karst S.M."/>
            <person name="Dueholm M.S."/>
            <person name="Nielsen P.H."/>
            <person name="Albertsen M."/>
        </authorList>
    </citation>
    <scope>NUCLEOTIDE SEQUENCE [LARGE SCALE GENOMIC DNA]</scope>
    <source>
        <strain evidence="2">Lyne_18-Q3-R50-59_MAXAC.006</strain>
    </source>
</reference>